<dbReference type="EMBL" id="SGPK01000083">
    <property type="protein sequence ID" value="THH08881.1"/>
    <property type="molecule type" value="Genomic_DNA"/>
</dbReference>
<gene>
    <name evidence="1" type="ORF">EW145_g2406</name>
</gene>
<keyword evidence="2" id="KW-1185">Reference proteome</keyword>
<organism evidence="1 2">
    <name type="scientific">Phellinidium pouzarii</name>
    <dbReference type="NCBI Taxonomy" id="167371"/>
    <lineage>
        <taxon>Eukaryota</taxon>
        <taxon>Fungi</taxon>
        <taxon>Dikarya</taxon>
        <taxon>Basidiomycota</taxon>
        <taxon>Agaricomycotina</taxon>
        <taxon>Agaricomycetes</taxon>
        <taxon>Hymenochaetales</taxon>
        <taxon>Hymenochaetaceae</taxon>
        <taxon>Phellinidium</taxon>
    </lineage>
</organism>
<accession>A0A4S4LCJ1</accession>
<dbReference type="AlphaFoldDB" id="A0A4S4LCJ1"/>
<evidence type="ECO:0000313" key="2">
    <source>
        <dbReference type="Proteomes" id="UP000308199"/>
    </source>
</evidence>
<proteinExistence type="predicted"/>
<dbReference type="Proteomes" id="UP000308199">
    <property type="component" value="Unassembled WGS sequence"/>
</dbReference>
<dbReference type="OrthoDB" id="3224222at2759"/>
<name>A0A4S4LCJ1_9AGAM</name>
<sequence length="184" mass="20542">MSHLALYSWPIASKWHMPSLTHLYITYFSNSPCSSTFWITPKPNLELLHFGHETDLSVFPELAQLVCQATPNVRALEYYYGSSEMSWDPSCLPESLKEVTIKTFHVQSGCKRGQLDVSFSEDGSRPGLTPAVAEKWATFARHLASYAVRPTVLVPRGVPLDCLRALVDPILTEHGAEAFFAESP</sequence>
<reference evidence="1 2" key="1">
    <citation type="submission" date="2019-02" db="EMBL/GenBank/DDBJ databases">
        <title>Genome sequencing of the rare red list fungi Phellinidium pouzarii.</title>
        <authorList>
            <person name="Buettner E."/>
            <person name="Kellner H."/>
        </authorList>
    </citation>
    <scope>NUCLEOTIDE SEQUENCE [LARGE SCALE GENOMIC DNA]</scope>
    <source>
        <strain evidence="1 2">DSM 108285</strain>
    </source>
</reference>
<evidence type="ECO:0000313" key="1">
    <source>
        <dbReference type="EMBL" id="THH08881.1"/>
    </source>
</evidence>
<comment type="caution">
    <text evidence="1">The sequence shown here is derived from an EMBL/GenBank/DDBJ whole genome shotgun (WGS) entry which is preliminary data.</text>
</comment>
<protein>
    <submittedName>
        <fullName evidence="1">Uncharacterized protein</fullName>
    </submittedName>
</protein>